<evidence type="ECO:0000256" key="5">
    <source>
        <dbReference type="SAM" id="Phobius"/>
    </source>
</evidence>
<dbReference type="InterPro" id="IPR036259">
    <property type="entry name" value="MFS_trans_sf"/>
</dbReference>
<feature type="transmembrane region" description="Helical" evidence="5">
    <location>
        <begin position="210"/>
        <end position="230"/>
    </location>
</feature>
<feature type="transmembrane region" description="Helical" evidence="5">
    <location>
        <begin position="407"/>
        <end position="428"/>
    </location>
</feature>
<dbReference type="Gene3D" id="1.20.1250.20">
    <property type="entry name" value="MFS general substrate transporter like domains"/>
    <property type="match status" value="2"/>
</dbReference>
<dbReference type="WBParaSite" id="ACRNAN_scaffold747.g27890.t1">
    <property type="protein sequence ID" value="ACRNAN_scaffold747.g27890.t1"/>
    <property type="gene ID" value="ACRNAN_scaffold747.g27890"/>
</dbReference>
<evidence type="ECO:0000313" key="7">
    <source>
        <dbReference type="Proteomes" id="UP000887540"/>
    </source>
</evidence>
<reference evidence="8" key="1">
    <citation type="submission" date="2022-11" db="UniProtKB">
        <authorList>
            <consortium name="WormBaseParasite"/>
        </authorList>
    </citation>
    <scope>IDENTIFICATION</scope>
</reference>
<dbReference type="SUPFAM" id="SSF103473">
    <property type="entry name" value="MFS general substrate transporter"/>
    <property type="match status" value="1"/>
</dbReference>
<feature type="transmembrane region" description="Helical" evidence="5">
    <location>
        <begin position="351"/>
        <end position="368"/>
    </location>
</feature>
<evidence type="ECO:0000259" key="6">
    <source>
        <dbReference type="PROSITE" id="PS50850"/>
    </source>
</evidence>
<feature type="transmembrane region" description="Helical" evidence="5">
    <location>
        <begin position="440"/>
        <end position="461"/>
    </location>
</feature>
<keyword evidence="3 5" id="KW-1133">Transmembrane helix</keyword>
<dbReference type="PANTHER" id="PTHR11662">
    <property type="entry name" value="SOLUTE CARRIER FAMILY 17"/>
    <property type="match status" value="1"/>
</dbReference>
<keyword evidence="4 5" id="KW-0472">Membrane</keyword>
<evidence type="ECO:0000256" key="2">
    <source>
        <dbReference type="ARBA" id="ARBA00022692"/>
    </source>
</evidence>
<accession>A0A914EDB2</accession>
<sequence length="506" mass="56008">MTGYFCTIYMRTNLGMTMTCMVNSSAVLELENSLIEDFSELSPNLNRSRIVPSRCGRPKEAIENSSDFNGEALLNDYGGELVWSLNVQDMLFSATFFGALITTLPAGYIAQRTSPKAILLITALNYIILTAIFPLVVKNATHHLVFAVRFLMGIGEGLIQPTIDTLISRWIPISEKGLAASMYTTGAQLAGAFGIPFSTILCVSEWQWPAVYYITALFSLIWPCVFFATVTNKPLQTKIMTKSERTYLHENLPQGDQNVRPPIPWKGMLTSIPFFSCLLCAFTYSMVLALTQTYQPTFFKEVLYLPLADNGFYGATTQAVIVVVKLSWGVTMNKIKQNRFSNTTGCKISQTFGSIVIAVFLVLLGFFSDCANPLIALFLYCGISAGLGSITNGYYASMLSLAPDYTGLLSSIVAMFGIFGMLATTRVVSFFRYTGVLEEWRIIYCIMAGMMILSGIIFLFFGKGESQEWGTYKAKIGDLESARQSKRIKIASICDTTPIPYKRAII</sequence>
<proteinExistence type="predicted"/>
<dbReference type="Pfam" id="PF07690">
    <property type="entry name" value="MFS_1"/>
    <property type="match status" value="1"/>
</dbReference>
<feature type="transmembrane region" description="Helical" evidence="5">
    <location>
        <begin position="311"/>
        <end position="330"/>
    </location>
</feature>
<dbReference type="AlphaFoldDB" id="A0A914EDB2"/>
<feature type="transmembrane region" description="Helical" evidence="5">
    <location>
        <begin position="272"/>
        <end position="291"/>
    </location>
</feature>
<evidence type="ECO:0000256" key="3">
    <source>
        <dbReference type="ARBA" id="ARBA00022989"/>
    </source>
</evidence>
<keyword evidence="7" id="KW-1185">Reference proteome</keyword>
<evidence type="ECO:0000313" key="8">
    <source>
        <dbReference type="WBParaSite" id="ACRNAN_scaffold747.g27890.t1"/>
    </source>
</evidence>
<dbReference type="PANTHER" id="PTHR11662:SF405">
    <property type="entry name" value="PROTEIN CBG12249"/>
    <property type="match status" value="1"/>
</dbReference>
<feature type="transmembrane region" description="Helical" evidence="5">
    <location>
        <begin position="374"/>
        <end position="395"/>
    </location>
</feature>
<feature type="domain" description="Major facilitator superfamily (MFS) profile" evidence="6">
    <location>
        <begin position="17"/>
        <end position="466"/>
    </location>
</feature>
<protein>
    <submittedName>
        <fullName evidence="8">Major facilitator superfamily (MFS) profile domain-containing protein</fullName>
    </submittedName>
</protein>
<dbReference type="InterPro" id="IPR050382">
    <property type="entry name" value="MFS_Na/Anion_cotransporter"/>
</dbReference>
<feature type="transmembrane region" description="Helical" evidence="5">
    <location>
        <begin position="117"/>
        <end position="137"/>
    </location>
</feature>
<evidence type="ECO:0000256" key="4">
    <source>
        <dbReference type="ARBA" id="ARBA00023136"/>
    </source>
</evidence>
<organism evidence="7 8">
    <name type="scientific">Acrobeloides nanus</name>
    <dbReference type="NCBI Taxonomy" id="290746"/>
    <lineage>
        <taxon>Eukaryota</taxon>
        <taxon>Metazoa</taxon>
        <taxon>Ecdysozoa</taxon>
        <taxon>Nematoda</taxon>
        <taxon>Chromadorea</taxon>
        <taxon>Rhabditida</taxon>
        <taxon>Tylenchina</taxon>
        <taxon>Cephalobomorpha</taxon>
        <taxon>Cephaloboidea</taxon>
        <taxon>Cephalobidae</taxon>
        <taxon>Acrobeloides</taxon>
    </lineage>
</organism>
<dbReference type="GO" id="GO:0016020">
    <property type="term" value="C:membrane"/>
    <property type="evidence" value="ECO:0007669"/>
    <property type="project" value="UniProtKB-SubCell"/>
</dbReference>
<keyword evidence="2 5" id="KW-0812">Transmembrane</keyword>
<dbReference type="InterPro" id="IPR011701">
    <property type="entry name" value="MFS"/>
</dbReference>
<dbReference type="GO" id="GO:0022857">
    <property type="term" value="F:transmembrane transporter activity"/>
    <property type="evidence" value="ECO:0007669"/>
    <property type="project" value="InterPro"/>
</dbReference>
<comment type="subcellular location">
    <subcellularLocation>
        <location evidence="1">Membrane</location>
        <topology evidence="1">Multi-pass membrane protein</topology>
    </subcellularLocation>
</comment>
<dbReference type="GO" id="GO:0006820">
    <property type="term" value="P:monoatomic anion transport"/>
    <property type="evidence" value="ECO:0007669"/>
    <property type="project" value="TreeGrafter"/>
</dbReference>
<dbReference type="Proteomes" id="UP000887540">
    <property type="component" value="Unplaced"/>
</dbReference>
<dbReference type="PROSITE" id="PS50850">
    <property type="entry name" value="MFS"/>
    <property type="match status" value="1"/>
</dbReference>
<dbReference type="InterPro" id="IPR020846">
    <property type="entry name" value="MFS_dom"/>
</dbReference>
<evidence type="ECO:0000256" key="1">
    <source>
        <dbReference type="ARBA" id="ARBA00004141"/>
    </source>
</evidence>
<name>A0A914EDB2_9BILA</name>
<feature type="transmembrane region" description="Helical" evidence="5">
    <location>
        <begin position="90"/>
        <end position="110"/>
    </location>
</feature>